<dbReference type="PANTHER" id="PTHR10828:SF50">
    <property type="entry name" value="REDUCTASE (ARC2), PUTATIVE (AFU_ORTHOLOGUE AFUA_6G13400)-RELATED"/>
    <property type="match status" value="1"/>
</dbReference>
<organism evidence="2 3">
    <name type="scientific">Cladophialophora chaetospira</name>
    <dbReference type="NCBI Taxonomy" id="386627"/>
    <lineage>
        <taxon>Eukaryota</taxon>
        <taxon>Fungi</taxon>
        <taxon>Dikarya</taxon>
        <taxon>Ascomycota</taxon>
        <taxon>Pezizomycotina</taxon>
        <taxon>Eurotiomycetes</taxon>
        <taxon>Chaetothyriomycetidae</taxon>
        <taxon>Chaetothyriales</taxon>
        <taxon>Herpotrichiellaceae</taxon>
        <taxon>Cladophialophora</taxon>
    </lineage>
</organism>
<dbReference type="AlphaFoldDB" id="A0AA38XDR8"/>
<gene>
    <name evidence="2" type="ORF">H2200_004792</name>
</gene>
<dbReference type="GO" id="GO:0005737">
    <property type="term" value="C:cytoplasm"/>
    <property type="evidence" value="ECO:0007669"/>
    <property type="project" value="TreeGrafter"/>
</dbReference>
<proteinExistence type="predicted"/>
<evidence type="ECO:0000313" key="3">
    <source>
        <dbReference type="Proteomes" id="UP001172673"/>
    </source>
</evidence>
<evidence type="ECO:0000313" key="2">
    <source>
        <dbReference type="EMBL" id="KAJ9611608.1"/>
    </source>
</evidence>
<sequence length="205" mass="22662">MQRILSSPFPTFTIERFHPPLSYFGPILRSSFQASMTAQSSTTTQEETLKPWHAHFPAPRTTSPNSLTREELLGKLKAGEKGGREFLLVDLRRDDFKGGTISSSLNLPAQTLYPSLPTLYNLCAHSETTRTVIFYCGSSSGRGTRAASWFADYIDDVAASGEEVKVESVILKAGIKGWVAGGEEYIEWMEGFEEGVWKKEAEGGK</sequence>
<dbReference type="SUPFAM" id="SSF52821">
    <property type="entry name" value="Rhodanese/Cell cycle control phosphatase"/>
    <property type="match status" value="1"/>
</dbReference>
<accession>A0AA38XDR8</accession>
<comment type="caution">
    <text evidence="2">The sequence shown here is derived from an EMBL/GenBank/DDBJ whole genome shotgun (WGS) entry which is preliminary data.</text>
</comment>
<dbReference type="Gene3D" id="3.40.250.10">
    <property type="entry name" value="Rhodanese-like domain"/>
    <property type="match status" value="1"/>
</dbReference>
<evidence type="ECO:0000259" key="1">
    <source>
        <dbReference type="PROSITE" id="PS50206"/>
    </source>
</evidence>
<dbReference type="Proteomes" id="UP001172673">
    <property type="component" value="Unassembled WGS sequence"/>
</dbReference>
<dbReference type="EMBL" id="JAPDRK010000006">
    <property type="protein sequence ID" value="KAJ9611608.1"/>
    <property type="molecule type" value="Genomic_DNA"/>
</dbReference>
<protein>
    <recommendedName>
        <fullName evidence="1">Rhodanese domain-containing protein</fullName>
    </recommendedName>
</protein>
<dbReference type="InterPro" id="IPR036873">
    <property type="entry name" value="Rhodanese-like_dom_sf"/>
</dbReference>
<dbReference type="SMART" id="SM00450">
    <property type="entry name" value="RHOD"/>
    <property type="match status" value="1"/>
</dbReference>
<feature type="domain" description="Rhodanese" evidence="1">
    <location>
        <begin position="82"/>
        <end position="187"/>
    </location>
</feature>
<dbReference type="Pfam" id="PF00581">
    <property type="entry name" value="Rhodanese"/>
    <property type="match status" value="1"/>
</dbReference>
<reference evidence="2" key="1">
    <citation type="submission" date="2022-10" db="EMBL/GenBank/DDBJ databases">
        <title>Culturing micro-colonial fungi from biological soil crusts in the Mojave desert and describing Neophaeococcomyces mojavensis, and introducing the new genera and species Taxawa tesnikishii.</title>
        <authorList>
            <person name="Kurbessoian T."/>
            <person name="Stajich J.E."/>
        </authorList>
    </citation>
    <scope>NUCLEOTIDE SEQUENCE</scope>
    <source>
        <strain evidence="2">TK_41</strain>
    </source>
</reference>
<dbReference type="GO" id="GO:0005634">
    <property type="term" value="C:nucleus"/>
    <property type="evidence" value="ECO:0007669"/>
    <property type="project" value="TreeGrafter"/>
</dbReference>
<dbReference type="GO" id="GO:0004725">
    <property type="term" value="F:protein tyrosine phosphatase activity"/>
    <property type="evidence" value="ECO:0007669"/>
    <property type="project" value="TreeGrafter"/>
</dbReference>
<dbReference type="InterPro" id="IPR001763">
    <property type="entry name" value="Rhodanese-like_dom"/>
</dbReference>
<keyword evidence="3" id="KW-1185">Reference proteome</keyword>
<name>A0AA38XDR8_9EURO</name>
<dbReference type="PANTHER" id="PTHR10828">
    <property type="entry name" value="M-PHASE INDUCER PHOSPHATASE DUAL SPECIFICITY PHOSPHATASE CDC25"/>
    <property type="match status" value="1"/>
</dbReference>
<dbReference type="PROSITE" id="PS50206">
    <property type="entry name" value="RHODANESE_3"/>
    <property type="match status" value="1"/>
</dbReference>